<sequence length="404" mass="45647">MEMETPQIGSCSKEVQKIYKECSSWLIQIWAIADSKRQGYLGFKEFICCMQLVSLVQDGHEISHDILLKGDVDFENIKPPKMEGLDELIEKKKDPSNSSKTDTDGDSLKPASITFQWFSSKPSQTNCDFDAKPMVMLLGAHIGPEPTTDRFVVIMSGTDERSVPGNTIAVQADMPFTGLNTFGTAFLSKFECSQMPHPLLEHITLVDTPGVLSGEKQRTQRAYDFTGVTSWFAAKCDIILLLFDPHKLDISDEFKRVIYSLRGHDDKIRVIFNKADQVDTQQLMRLYGALMWSLGKVLNTPEVVRVYIGSFNNKPVNEDFTCPIGKELFEKEQGDLLSDLKDIPKKACDRRINEFVKRARAAKIHAYIVSHLKNEMPAFFGKASTQQRLTDNLEEEFVKICPLA</sequence>
<dbReference type="GO" id="GO:0016197">
    <property type="term" value="P:endosomal transport"/>
    <property type="evidence" value="ECO:0007669"/>
    <property type="project" value="TreeGrafter"/>
</dbReference>
<reference evidence="4" key="1">
    <citation type="submission" date="2019-09" db="EMBL/GenBank/DDBJ databases">
        <title>Draft genome information of white flower Hibiscus syriacus.</title>
        <authorList>
            <person name="Kim Y.-M."/>
        </authorList>
    </citation>
    <scope>NUCLEOTIDE SEQUENCE [LARGE SCALE GENOMIC DNA]</scope>
    <source>
        <strain evidence="4">YM2019G1</strain>
    </source>
</reference>
<evidence type="ECO:0000256" key="2">
    <source>
        <dbReference type="SAM" id="MobiDB-lite"/>
    </source>
</evidence>
<dbReference type="GO" id="GO:0005525">
    <property type="term" value="F:GTP binding"/>
    <property type="evidence" value="ECO:0007669"/>
    <property type="project" value="InterPro"/>
</dbReference>
<evidence type="ECO:0000256" key="1">
    <source>
        <dbReference type="ARBA" id="ARBA00004481"/>
    </source>
</evidence>
<dbReference type="Gene3D" id="3.40.50.300">
    <property type="entry name" value="P-loop containing nucleotide triphosphate hydrolases"/>
    <property type="match status" value="1"/>
</dbReference>
<dbReference type="InterPro" id="IPR011992">
    <property type="entry name" value="EF-hand-dom_pair"/>
</dbReference>
<organism evidence="4 5">
    <name type="scientific">Hibiscus syriacus</name>
    <name type="common">Rose of Sharon</name>
    <dbReference type="NCBI Taxonomy" id="106335"/>
    <lineage>
        <taxon>Eukaryota</taxon>
        <taxon>Viridiplantae</taxon>
        <taxon>Streptophyta</taxon>
        <taxon>Embryophyta</taxon>
        <taxon>Tracheophyta</taxon>
        <taxon>Spermatophyta</taxon>
        <taxon>Magnoliopsida</taxon>
        <taxon>eudicotyledons</taxon>
        <taxon>Gunneridae</taxon>
        <taxon>Pentapetalae</taxon>
        <taxon>rosids</taxon>
        <taxon>malvids</taxon>
        <taxon>Malvales</taxon>
        <taxon>Malvaceae</taxon>
        <taxon>Malvoideae</taxon>
        <taxon>Hibiscus</taxon>
    </lineage>
</organism>
<accession>A0A6A2YFC9</accession>
<name>A0A6A2YFC9_HIBSY</name>
<dbReference type="InterPro" id="IPR000261">
    <property type="entry name" value="EH_dom"/>
</dbReference>
<dbReference type="PANTHER" id="PTHR11216:SF31">
    <property type="entry name" value="AT21416P"/>
    <property type="match status" value="1"/>
</dbReference>
<dbReference type="GO" id="GO:0006897">
    <property type="term" value="P:endocytosis"/>
    <property type="evidence" value="ECO:0007669"/>
    <property type="project" value="TreeGrafter"/>
</dbReference>
<keyword evidence="5" id="KW-1185">Reference proteome</keyword>
<dbReference type="GO" id="GO:0010008">
    <property type="term" value="C:endosome membrane"/>
    <property type="evidence" value="ECO:0007669"/>
    <property type="project" value="UniProtKB-SubCell"/>
</dbReference>
<dbReference type="InterPro" id="IPR027417">
    <property type="entry name" value="P-loop_NTPase"/>
</dbReference>
<evidence type="ECO:0000259" key="3">
    <source>
        <dbReference type="PROSITE" id="PS51718"/>
    </source>
</evidence>
<dbReference type="PROSITE" id="PS51718">
    <property type="entry name" value="G_DYNAMIN_2"/>
    <property type="match status" value="1"/>
</dbReference>
<dbReference type="InterPro" id="IPR040990">
    <property type="entry name" value="DUF5600"/>
</dbReference>
<feature type="domain" description="Dynamin-type G" evidence="3">
    <location>
        <begin position="105"/>
        <end position="345"/>
    </location>
</feature>
<dbReference type="Pfam" id="PF00350">
    <property type="entry name" value="Dynamin_N"/>
    <property type="match status" value="1"/>
</dbReference>
<dbReference type="AlphaFoldDB" id="A0A6A2YFC9"/>
<dbReference type="GO" id="GO:0005886">
    <property type="term" value="C:plasma membrane"/>
    <property type="evidence" value="ECO:0007669"/>
    <property type="project" value="TreeGrafter"/>
</dbReference>
<dbReference type="Pfam" id="PF12763">
    <property type="entry name" value="EH"/>
    <property type="match status" value="1"/>
</dbReference>
<dbReference type="InterPro" id="IPR045063">
    <property type="entry name" value="Dynamin_N"/>
</dbReference>
<protein>
    <submittedName>
        <fullName evidence="4">EH domain-containing protein 1</fullName>
    </submittedName>
</protein>
<dbReference type="SUPFAM" id="SSF47473">
    <property type="entry name" value="EF-hand"/>
    <property type="match status" value="1"/>
</dbReference>
<dbReference type="CDD" id="cd09913">
    <property type="entry name" value="EHD"/>
    <property type="match status" value="1"/>
</dbReference>
<dbReference type="EMBL" id="VEPZ02001345">
    <property type="protein sequence ID" value="KAE8678056.1"/>
    <property type="molecule type" value="Genomic_DNA"/>
</dbReference>
<feature type="region of interest" description="Disordered" evidence="2">
    <location>
        <begin position="87"/>
        <end position="107"/>
    </location>
</feature>
<comment type="caution">
    <text evidence="4">The sequence shown here is derived from an EMBL/GenBank/DDBJ whole genome shotgun (WGS) entry which is preliminary data.</text>
</comment>
<gene>
    <name evidence="4" type="ORF">F3Y22_tig00111445pilonHSYRG00043</name>
</gene>
<dbReference type="Pfam" id="PF18150">
    <property type="entry name" value="DUF5600"/>
    <property type="match status" value="1"/>
</dbReference>
<dbReference type="Gene3D" id="1.10.238.10">
    <property type="entry name" value="EF-hand"/>
    <property type="match status" value="1"/>
</dbReference>
<proteinExistence type="predicted"/>
<dbReference type="Proteomes" id="UP000436088">
    <property type="component" value="Unassembled WGS sequence"/>
</dbReference>
<comment type="subcellular location">
    <subcellularLocation>
        <location evidence="1">Endosome membrane</location>
        <topology evidence="1">Peripheral membrane protein</topology>
    </subcellularLocation>
</comment>
<evidence type="ECO:0000313" key="5">
    <source>
        <dbReference type="Proteomes" id="UP000436088"/>
    </source>
</evidence>
<evidence type="ECO:0000313" key="4">
    <source>
        <dbReference type="EMBL" id="KAE8678056.1"/>
    </source>
</evidence>
<dbReference type="InterPro" id="IPR030381">
    <property type="entry name" value="G_DYNAMIN_dom"/>
</dbReference>
<dbReference type="SUPFAM" id="SSF52540">
    <property type="entry name" value="P-loop containing nucleoside triphosphate hydrolases"/>
    <property type="match status" value="1"/>
</dbReference>
<dbReference type="PANTHER" id="PTHR11216">
    <property type="entry name" value="EH DOMAIN"/>
    <property type="match status" value="1"/>
</dbReference>